<dbReference type="EMBL" id="JAABOE010000191">
    <property type="protein sequence ID" value="KAF3159201.1"/>
    <property type="molecule type" value="Genomic_DNA"/>
</dbReference>
<evidence type="ECO:0000313" key="6">
    <source>
        <dbReference type="EMBL" id="KAF3224985.1"/>
    </source>
</evidence>
<feature type="coiled-coil region" evidence="2">
    <location>
        <begin position="65"/>
        <end position="116"/>
    </location>
</feature>
<evidence type="ECO:0000313" key="7">
    <source>
        <dbReference type="Proteomes" id="UP000479691"/>
    </source>
</evidence>
<reference evidence="7 8" key="1">
    <citation type="submission" date="2019-06" db="EMBL/GenBank/DDBJ databases">
        <authorList>
            <person name="Palmer J.M."/>
        </authorList>
    </citation>
    <scope>NUCLEOTIDE SEQUENCE [LARGE SCALE GENOMIC DNA]</scope>
    <source>
        <strain evidence="6 8">TWF191</strain>
        <strain evidence="5">TWF679</strain>
        <strain evidence="4 7">TWF788</strain>
    </source>
</reference>
<dbReference type="InterPro" id="IPR019269">
    <property type="entry name" value="BLOC1_su2"/>
</dbReference>
<dbReference type="EMBL" id="WIPF01000030">
    <property type="protein sequence ID" value="KAF3224985.1"/>
    <property type="molecule type" value="Genomic_DNA"/>
</dbReference>
<dbReference type="Proteomes" id="UP000483672">
    <property type="component" value="Unassembled WGS sequence"/>
</dbReference>
<evidence type="ECO:0000313" key="8">
    <source>
        <dbReference type="Proteomes" id="UP000483672"/>
    </source>
</evidence>
<evidence type="ECO:0000256" key="2">
    <source>
        <dbReference type="SAM" id="Coils"/>
    </source>
</evidence>
<protein>
    <recommendedName>
        <fullName evidence="9">Biogenesis of lysosome-related organelles complex 1 subunit 2</fullName>
    </recommendedName>
</protein>
<dbReference type="GO" id="GO:0000930">
    <property type="term" value="C:gamma-tubulin complex"/>
    <property type="evidence" value="ECO:0007669"/>
    <property type="project" value="TreeGrafter"/>
</dbReference>
<dbReference type="GO" id="GO:0031083">
    <property type="term" value="C:BLOC-1 complex"/>
    <property type="evidence" value="ECO:0007669"/>
    <property type="project" value="TreeGrafter"/>
</dbReference>
<comment type="caution">
    <text evidence="6">The sequence shown here is derived from an EMBL/GenBank/DDBJ whole genome shotgun (WGS) entry which is preliminary data.</text>
</comment>
<dbReference type="Proteomes" id="UP000479691">
    <property type="component" value="Unassembled WGS sequence"/>
</dbReference>
<feature type="compositionally biased region" description="Low complexity" evidence="3">
    <location>
        <begin position="10"/>
        <end position="28"/>
    </location>
</feature>
<evidence type="ECO:0000313" key="5">
    <source>
        <dbReference type="EMBL" id="KAF3196722.1"/>
    </source>
</evidence>
<dbReference type="GO" id="GO:0032418">
    <property type="term" value="P:lysosome localization"/>
    <property type="evidence" value="ECO:0007669"/>
    <property type="project" value="TreeGrafter"/>
</dbReference>
<dbReference type="PANTHER" id="PTHR46479:SF1">
    <property type="entry name" value="BIOGENESIS OF LYSOSOME-RELATED ORGANELLES COMPLEX 1 SUBUNIT 2"/>
    <property type="match status" value="1"/>
</dbReference>
<feature type="region of interest" description="Disordered" evidence="3">
    <location>
        <begin position="1"/>
        <end position="31"/>
    </location>
</feature>
<sequence>MAPPTPFPLPGTTTTTTTSTTANNGATTQNHPTTAVQTVLSSLENLIEADSSAILGDLDLLHKINEAARERYKAMTEAAVGLETDSEYLRGRYAELKKYTKQVDDIDERVGDLEKLVKELDEWCSELEVKIKRLGNQKR</sequence>
<gene>
    <name evidence="6" type="ORF">TWF191_005833</name>
    <name evidence="5" type="ORF">TWF679_004509</name>
    <name evidence="4" type="ORF">TWF788_003971</name>
</gene>
<dbReference type="EMBL" id="WIWT01000202">
    <property type="protein sequence ID" value="KAF3196722.1"/>
    <property type="molecule type" value="Genomic_DNA"/>
</dbReference>
<dbReference type="GO" id="GO:0099078">
    <property type="term" value="C:BORC complex"/>
    <property type="evidence" value="ECO:0007669"/>
    <property type="project" value="TreeGrafter"/>
</dbReference>
<evidence type="ECO:0008006" key="9">
    <source>
        <dbReference type="Google" id="ProtNLM"/>
    </source>
</evidence>
<dbReference type="Pfam" id="PF10046">
    <property type="entry name" value="BLOC1_2"/>
    <property type="match status" value="1"/>
</dbReference>
<evidence type="ECO:0000313" key="4">
    <source>
        <dbReference type="EMBL" id="KAF3159201.1"/>
    </source>
</evidence>
<comment type="similarity">
    <text evidence="1">Belongs to the BLOC1S2 family.</text>
</comment>
<dbReference type="GO" id="GO:0016197">
    <property type="term" value="P:endosomal transport"/>
    <property type="evidence" value="ECO:0007669"/>
    <property type="project" value="TreeGrafter"/>
</dbReference>
<dbReference type="PANTHER" id="PTHR46479">
    <property type="entry name" value="BIOGENESIS OF LYSOSOME-RELATED ORGANELLES COMPLEX 1 SUBUNIT 2"/>
    <property type="match status" value="1"/>
</dbReference>
<evidence type="ECO:0000256" key="3">
    <source>
        <dbReference type="SAM" id="MobiDB-lite"/>
    </source>
</evidence>
<dbReference type="GO" id="GO:0043015">
    <property type="term" value="F:gamma-tubulin binding"/>
    <property type="evidence" value="ECO:0007669"/>
    <property type="project" value="TreeGrafter"/>
</dbReference>
<accession>A0A6G1M4W0</accession>
<keyword evidence="2" id="KW-0175">Coiled coil</keyword>
<dbReference type="Proteomes" id="UP000614610">
    <property type="component" value="Unassembled WGS sequence"/>
</dbReference>
<dbReference type="AlphaFoldDB" id="A0A6G1M4W0"/>
<proteinExistence type="inferred from homology"/>
<evidence type="ECO:0000256" key="1">
    <source>
        <dbReference type="ARBA" id="ARBA00008468"/>
    </source>
</evidence>
<dbReference type="OrthoDB" id="244061at2759"/>
<name>A0A6G1M4W0_ORBOL</name>
<organism evidence="6 8">
    <name type="scientific">Orbilia oligospora</name>
    <name type="common">Nematode-trapping fungus</name>
    <name type="synonym">Arthrobotrys oligospora</name>
    <dbReference type="NCBI Taxonomy" id="2813651"/>
    <lineage>
        <taxon>Eukaryota</taxon>
        <taxon>Fungi</taxon>
        <taxon>Dikarya</taxon>
        <taxon>Ascomycota</taxon>
        <taxon>Pezizomycotina</taxon>
        <taxon>Orbiliomycetes</taxon>
        <taxon>Orbiliales</taxon>
        <taxon>Orbiliaceae</taxon>
        <taxon>Orbilia</taxon>
    </lineage>
</organism>